<accession>A0ABW2Q9V4</accession>
<proteinExistence type="predicted"/>
<evidence type="ECO:0000256" key="1">
    <source>
        <dbReference type="SAM" id="MobiDB-lite"/>
    </source>
</evidence>
<evidence type="ECO:0000259" key="3">
    <source>
        <dbReference type="Pfam" id="PF26366"/>
    </source>
</evidence>
<feature type="domain" description="DUF8094" evidence="3">
    <location>
        <begin position="40"/>
        <end position="292"/>
    </location>
</feature>
<protein>
    <recommendedName>
        <fullName evidence="3">DUF8094 domain-containing protein</fullName>
    </recommendedName>
</protein>
<evidence type="ECO:0000313" key="5">
    <source>
        <dbReference type="Proteomes" id="UP001596455"/>
    </source>
</evidence>
<organism evidence="4 5">
    <name type="scientific">Georgenia alba</name>
    <dbReference type="NCBI Taxonomy" id="2233858"/>
    <lineage>
        <taxon>Bacteria</taxon>
        <taxon>Bacillati</taxon>
        <taxon>Actinomycetota</taxon>
        <taxon>Actinomycetes</taxon>
        <taxon>Micrococcales</taxon>
        <taxon>Bogoriellaceae</taxon>
        <taxon>Georgenia</taxon>
    </lineage>
</organism>
<dbReference type="InterPro" id="IPR058407">
    <property type="entry name" value="DUF8094"/>
</dbReference>
<dbReference type="PROSITE" id="PS51257">
    <property type="entry name" value="PROKAR_LIPOPROTEIN"/>
    <property type="match status" value="1"/>
</dbReference>
<name>A0ABW2Q9V4_9MICO</name>
<dbReference type="Proteomes" id="UP001596455">
    <property type="component" value="Unassembled WGS sequence"/>
</dbReference>
<feature type="signal peptide" evidence="2">
    <location>
        <begin position="1"/>
        <end position="20"/>
    </location>
</feature>
<dbReference type="RefSeq" id="WP_382395554.1">
    <property type="nucleotide sequence ID" value="NZ_JBHTCQ010000003.1"/>
</dbReference>
<dbReference type="Pfam" id="PF26366">
    <property type="entry name" value="DUF8094"/>
    <property type="match status" value="1"/>
</dbReference>
<gene>
    <name evidence="4" type="ORF">ACFQQL_14300</name>
</gene>
<comment type="caution">
    <text evidence="4">The sequence shown here is derived from an EMBL/GenBank/DDBJ whole genome shotgun (WGS) entry which is preliminary data.</text>
</comment>
<sequence length="338" mass="35481">MTPRRTLAGLCLAVSATLLAGCATELPQPRPEQPPQTPPPALDEDRLQRVLSEVEGTIAQGDEENDGQRLGPRIMGPAADTRRAEYALARATDGNTSPAPLITDANVTSVAASDSWPRPAMVITDVPEGENLPLLLGLVQPNPRDPYALWGWVTLFPGIQLPGMDRIETGSPVLEPDAEGLAATPEQVVDRYVNVFNNGDDSDFADAFAEDPYRTSSHETTDELSEAIEAAGEASVEAEVGDDGPLALATAEGGAIVISELRSTLTMTRTVPESELTAGGELAALMEDDEVVGSVSGVSDVTIAFYVPPADAEDTTIQPIGATSVLADVNRDDDAAPE</sequence>
<keyword evidence="2" id="KW-0732">Signal</keyword>
<feature type="chain" id="PRO_5045614802" description="DUF8094 domain-containing protein" evidence="2">
    <location>
        <begin position="21"/>
        <end position="338"/>
    </location>
</feature>
<feature type="compositionally biased region" description="Pro residues" evidence="1">
    <location>
        <begin position="28"/>
        <end position="41"/>
    </location>
</feature>
<reference evidence="5" key="1">
    <citation type="journal article" date="2019" name="Int. J. Syst. Evol. Microbiol.">
        <title>The Global Catalogue of Microorganisms (GCM) 10K type strain sequencing project: providing services to taxonomists for standard genome sequencing and annotation.</title>
        <authorList>
            <consortium name="The Broad Institute Genomics Platform"/>
            <consortium name="The Broad Institute Genome Sequencing Center for Infectious Disease"/>
            <person name="Wu L."/>
            <person name="Ma J."/>
        </authorList>
    </citation>
    <scope>NUCLEOTIDE SEQUENCE [LARGE SCALE GENOMIC DNA]</scope>
    <source>
        <strain evidence="5">JCM 1490</strain>
    </source>
</reference>
<feature type="region of interest" description="Disordered" evidence="1">
    <location>
        <begin position="24"/>
        <end position="73"/>
    </location>
</feature>
<evidence type="ECO:0000313" key="4">
    <source>
        <dbReference type="EMBL" id="MFC7406286.1"/>
    </source>
</evidence>
<dbReference type="EMBL" id="JBHTCQ010000003">
    <property type="protein sequence ID" value="MFC7406286.1"/>
    <property type="molecule type" value="Genomic_DNA"/>
</dbReference>
<keyword evidence="5" id="KW-1185">Reference proteome</keyword>
<evidence type="ECO:0000256" key="2">
    <source>
        <dbReference type="SAM" id="SignalP"/>
    </source>
</evidence>